<dbReference type="PANTHER" id="PTHR30441:SF8">
    <property type="entry name" value="DUF748 DOMAIN-CONTAINING PROTEIN"/>
    <property type="match status" value="1"/>
</dbReference>
<dbReference type="PATRIC" id="fig|1111454.3.peg.1735"/>
<reference evidence="6 7" key="1">
    <citation type="submission" date="2013-09" db="EMBL/GenBank/DDBJ databases">
        <authorList>
            <person name="Durkin A.S."/>
            <person name="Haft D.R."/>
            <person name="McCorrison J."/>
            <person name="Torralba M."/>
            <person name="Gillis M."/>
            <person name="Haft D.H."/>
            <person name="Methe B."/>
            <person name="Sutton G."/>
            <person name="Nelson K.E."/>
        </authorList>
    </citation>
    <scope>NUCLEOTIDE SEQUENCE [LARGE SCALE GENOMIC DNA]</scope>
    <source>
        <strain evidence="6 7">BV3C16-1</strain>
    </source>
</reference>
<keyword evidence="7" id="KW-1185">Reference proteome</keyword>
<dbReference type="GO" id="GO:0090313">
    <property type="term" value="P:regulation of protein targeting to membrane"/>
    <property type="evidence" value="ECO:0007669"/>
    <property type="project" value="TreeGrafter"/>
</dbReference>
<protein>
    <submittedName>
        <fullName evidence="6">PF04357 family protein</fullName>
    </submittedName>
</protein>
<evidence type="ECO:0000256" key="2">
    <source>
        <dbReference type="ARBA" id="ARBA00022692"/>
    </source>
</evidence>
<keyword evidence="2" id="KW-0812">Transmembrane</keyword>
<dbReference type="Pfam" id="PF04357">
    <property type="entry name" value="TamB"/>
    <property type="match status" value="2"/>
</dbReference>
<accession>U7UI93</accession>
<feature type="domain" description="Translocation and assembly module TamB C-terminal" evidence="5">
    <location>
        <begin position="1181"/>
        <end position="1410"/>
    </location>
</feature>
<keyword evidence="4" id="KW-0472">Membrane</keyword>
<dbReference type="EMBL" id="AWXA01000046">
    <property type="protein sequence ID" value="ERT58153.1"/>
    <property type="molecule type" value="Genomic_DNA"/>
</dbReference>
<dbReference type="InterPro" id="IPR052894">
    <property type="entry name" value="AsmA-related"/>
</dbReference>
<name>U7UI93_9FIRM</name>
<comment type="subcellular location">
    <subcellularLocation>
        <location evidence="1">Membrane</location>
        <topology evidence="1">Single-pass membrane protein</topology>
    </subcellularLocation>
</comment>
<dbReference type="OrthoDB" id="3034030at2"/>
<dbReference type="InterPro" id="IPR007452">
    <property type="entry name" value="TamB_C"/>
</dbReference>
<feature type="domain" description="Translocation and assembly module TamB C-terminal" evidence="5">
    <location>
        <begin position="990"/>
        <end position="1086"/>
    </location>
</feature>
<dbReference type="GO" id="GO:0005886">
    <property type="term" value="C:plasma membrane"/>
    <property type="evidence" value="ECO:0007669"/>
    <property type="project" value="InterPro"/>
</dbReference>
<evidence type="ECO:0000256" key="1">
    <source>
        <dbReference type="ARBA" id="ARBA00004167"/>
    </source>
</evidence>
<evidence type="ECO:0000256" key="4">
    <source>
        <dbReference type="ARBA" id="ARBA00023136"/>
    </source>
</evidence>
<proteinExistence type="predicted"/>
<keyword evidence="3" id="KW-1133">Transmembrane helix</keyword>
<dbReference type="PANTHER" id="PTHR30441">
    <property type="entry name" value="DUF748 DOMAIN-CONTAINING PROTEIN"/>
    <property type="match status" value="1"/>
</dbReference>
<evidence type="ECO:0000313" key="6">
    <source>
        <dbReference type="EMBL" id="ERT58153.1"/>
    </source>
</evidence>
<comment type="caution">
    <text evidence="6">The sequence shown here is derived from an EMBL/GenBank/DDBJ whole genome shotgun (WGS) entry which is preliminary data.</text>
</comment>
<organism evidence="6 7">
    <name type="scientific">Megasphaera vaginalis</name>
    <name type="common">ex Srinivasan et al. 2021</name>
    <dbReference type="NCBI Taxonomy" id="1111454"/>
    <lineage>
        <taxon>Bacteria</taxon>
        <taxon>Bacillati</taxon>
        <taxon>Bacillota</taxon>
        <taxon>Negativicutes</taxon>
        <taxon>Veillonellales</taxon>
        <taxon>Veillonellaceae</taxon>
        <taxon>Megasphaera</taxon>
    </lineage>
</organism>
<dbReference type="Proteomes" id="UP000017090">
    <property type="component" value="Unassembled WGS sequence"/>
</dbReference>
<dbReference type="eggNOG" id="COG2911">
    <property type="taxonomic scope" value="Bacteria"/>
</dbReference>
<gene>
    <name evidence="6" type="ORF">HMPREF1250_0851</name>
</gene>
<dbReference type="RefSeq" id="WP_023054164.1">
    <property type="nucleotide sequence ID" value="NZ_AWXA01000046.1"/>
</dbReference>
<dbReference type="GO" id="GO:0009306">
    <property type="term" value="P:protein secretion"/>
    <property type="evidence" value="ECO:0007669"/>
    <property type="project" value="InterPro"/>
</dbReference>
<evidence type="ECO:0000256" key="3">
    <source>
        <dbReference type="ARBA" id="ARBA00022989"/>
    </source>
</evidence>
<sequence>MKRQWIVPVIAAICVLFVAAFTAGRGLWLPQVTALVQKTANESINGTVSFAGLDVSLTGHVIVREPVVKDRQGHITAEAQSVDITLNPLQLLRRSQTAAIVDTVDINGAVVHLWQNDRTQAWNIESLVKPNRDQTDSGFRGTVNVHDGTVRVQLPDYSVFIGTKIEGAVSFSDYPGLAADATFLADDQKISLSGHYRSKRQFDLTVNGEALELKRLMPFMPATIAVKITAGRAERIRLRAVQSHNGLSLSGQADLKDGAAQAYGCELSELSGRLQLDGRDVILKQLTGAVNGQSVTVGGVIKTDTGAPVFNLDITAPQLSADAFRSFLADLPLSGTAGFTGTVWGTVDNLRLEGNVTLHDASYDGLLIEHAGAVVRYDGQRGSLDDLHAAVAGGTVSGSGTYDKETGAVAVTAHADSVDLSRIPQLPVSLLGVVSGDVTLAGNLNDLPGLTARGSLSAGALSYDGIEVDSAAGDVFYQDGVITLQNGTAAVGDGVIHADGAYHLANGDGAASFTAEKVPLAIFASYLGTPLSGTVSAAGHISGSEPRWDVVFTASSGEAAGMPFDRLEGSLLGTGTAVTIPQVAWYYQDGSHQASGTADLGSRRLDLTVQTKHMRLERLLPAIGKADLPLTGWLDNTLTVSGTVDDPQVAGAVELTDGSAAGFLYQQVRADYRYANGVLLVQNGMISAYDAVLNVAGSIGDALDIRISGNNLDVSRLMPQEGPKRSGILAVEGHIGGTPAAPVGSGTIRADRLVINDIPITDVSGDIGYFGGILRLTNFHFKQNNGVYEANLSHNPATGWIMARASVTGGELADLIGLTTLPLTKVSGKLDGKIALDGTVDAPQVKVTGTISGGVMDGYAVAPADINVTYADDTLQINALTLSVSGGGLLAARGTYAMHGPVSMQIAGKNFPSRILLDVLGKDTVPVDTTLDFAVVLSGTGDAPDADISALLQGGTINGISFTEAAGLMNVKNGVIDLHQAYIARDPYRVSASGKIPLAAIKGDGADQSVDLNIKLDHAGLDALTFLTPLVETADGPMEGQLHLTGNLLAPQINGAVTVKNGSVKIKGVADPLENISADILFNGTTATVSSHGTMDKSGKADKGFYDLKGQVGWDGPVLTKYEGTLLFNQLQLDSDYYKGPLNGELSITAGEALPKLSGTVTVENTKLDIPLNFASGNSAVDMELDLSVTAGKNVRFYHSGLYDLLVDGSVHFGGTLSNPVPSGHFDVQRGNIHCLDTDFRLTKGRAEFTQEGTLLPYINVEAFSRVSHYRIFLTLRGMADAMDLILRSDPPLTKQQIISLITLHNGNGHNSSLDKEDLSGLLGTGLRMTLNSLGITEGLKNALKLDMLTVTTGSLDLNEKNAKVGENYYNIEMGKYLFNDFMITAAFGLNHNDNRVGLQYDLGSMFSINAWKSEDNAFIGGMYRYTF</sequence>
<evidence type="ECO:0000313" key="7">
    <source>
        <dbReference type="Proteomes" id="UP000017090"/>
    </source>
</evidence>
<dbReference type="STRING" id="1111454.HMPREF1250_0851"/>
<evidence type="ECO:0000259" key="5">
    <source>
        <dbReference type="Pfam" id="PF04357"/>
    </source>
</evidence>